<dbReference type="AlphaFoldDB" id="X1VW59"/>
<comment type="caution">
    <text evidence="1">The sequence shown here is derived from an EMBL/GenBank/DDBJ whole genome shotgun (WGS) entry which is preliminary data.</text>
</comment>
<gene>
    <name evidence="1" type="ORF">S12H4_49882</name>
</gene>
<accession>X1VW59</accession>
<reference evidence="1" key="1">
    <citation type="journal article" date="2014" name="Front. Microbiol.">
        <title>High frequency of phylogenetically diverse reductive dehalogenase-homologous genes in deep subseafloor sedimentary metagenomes.</title>
        <authorList>
            <person name="Kawai M."/>
            <person name="Futagami T."/>
            <person name="Toyoda A."/>
            <person name="Takaki Y."/>
            <person name="Nishi S."/>
            <person name="Hori S."/>
            <person name="Arai W."/>
            <person name="Tsubouchi T."/>
            <person name="Morono Y."/>
            <person name="Uchiyama I."/>
            <person name="Ito T."/>
            <person name="Fujiyama A."/>
            <person name="Inagaki F."/>
            <person name="Takami H."/>
        </authorList>
    </citation>
    <scope>NUCLEOTIDE SEQUENCE</scope>
    <source>
        <strain evidence="1">Expedition CK06-06</strain>
    </source>
</reference>
<dbReference type="EMBL" id="BARW01031347">
    <property type="protein sequence ID" value="GAJ15205.1"/>
    <property type="molecule type" value="Genomic_DNA"/>
</dbReference>
<sequence>MCKPADISNKNFEKITQNVRESIDILLGFELAHIGINAENEKESLAAAEMFSDAFGFILKKGNSSNFSGAGIEVNKSKGLGTMGHIAIKTNSIARAAYYLGKKGFSWRIYIFNIINDYRPTSPGKLDCNTASNPSAGSSNNCNFNFIIHFSSHY</sequence>
<organism evidence="1">
    <name type="scientific">marine sediment metagenome</name>
    <dbReference type="NCBI Taxonomy" id="412755"/>
    <lineage>
        <taxon>unclassified sequences</taxon>
        <taxon>metagenomes</taxon>
        <taxon>ecological metagenomes</taxon>
    </lineage>
</organism>
<protein>
    <submittedName>
        <fullName evidence="1">Uncharacterized protein</fullName>
    </submittedName>
</protein>
<evidence type="ECO:0000313" key="1">
    <source>
        <dbReference type="EMBL" id="GAJ15205.1"/>
    </source>
</evidence>
<proteinExistence type="predicted"/>
<name>X1VW59_9ZZZZ</name>